<comment type="caution">
    <text evidence="3">The sequence shown here is derived from an EMBL/GenBank/DDBJ whole genome shotgun (WGS) entry which is preliminary data.</text>
</comment>
<organism evidence="3 4">
    <name type="scientific">Pyrocoelia pectoralis</name>
    <dbReference type="NCBI Taxonomy" id="417401"/>
    <lineage>
        <taxon>Eukaryota</taxon>
        <taxon>Metazoa</taxon>
        <taxon>Ecdysozoa</taxon>
        <taxon>Arthropoda</taxon>
        <taxon>Hexapoda</taxon>
        <taxon>Insecta</taxon>
        <taxon>Pterygota</taxon>
        <taxon>Neoptera</taxon>
        <taxon>Endopterygota</taxon>
        <taxon>Coleoptera</taxon>
        <taxon>Polyphaga</taxon>
        <taxon>Elateriformia</taxon>
        <taxon>Elateroidea</taxon>
        <taxon>Lampyridae</taxon>
        <taxon>Lampyrinae</taxon>
        <taxon>Pyrocoelia</taxon>
    </lineage>
</organism>
<evidence type="ECO:0000313" key="4">
    <source>
        <dbReference type="Proteomes" id="UP001329430"/>
    </source>
</evidence>
<dbReference type="PANTHER" id="PTHR11857">
    <property type="entry name" value="ODORANT BINDING PROTEIN-RELATED"/>
    <property type="match status" value="1"/>
</dbReference>
<accession>A0AAN7V083</accession>
<gene>
    <name evidence="3" type="ORF">RI129_011036</name>
</gene>
<feature type="chain" id="PRO_5042845869" evidence="2">
    <location>
        <begin position="20"/>
        <end position="139"/>
    </location>
</feature>
<dbReference type="Pfam" id="PF01395">
    <property type="entry name" value="PBP_GOBP"/>
    <property type="match status" value="1"/>
</dbReference>
<evidence type="ECO:0000256" key="2">
    <source>
        <dbReference type="SAM" id="SignalP"/>
    </source>
</evidence>
<dbReference type="SUPFAM" id="SSF47565">
    <property type="entry name" value="Insect pheromone/odorant-binding proteins"/>
    <property type="match status" value="1"/>
</dbReference>
<reference evidence="3 4" key="1">
    <citation type="journal article" date="2024" name="Insects">
        <title>An Improved Chromosome-Level Genome Assembly of the Firefly Pyrocoelia pectoralis.</title>
        <authorList>
            <person name="Fu X."/>
            <person name="Meyer-Rochow V.B."/>
            <person name="Ballantyne L."/>
            <person name="Zhu X."/>
        </authorList>
    </citation>
    <scope>NUCLEOTIDE SEQUENCE [LARGE SCALE GENOMIC DNA]</scope>
    <source>
        <strain evidence="3">XCY_ONT2</strain>
    </source>
</reference>
<dbReference type="GO" id="GO:0007608">
    <property type="term" value="P:sensory perception of smell"/>
    <property type="evidence" value="ECO:0007669"/>
    <property type="project" value="TreeGrafter"/>
</dbReference>
<dbReference type="InterPro" id="IPR006170">
    <property type="entry name" value="PBP/GOBP"/>
</dbReference>
<keyword evidence="4" id="KW-1185">Reference proteome</keyword>
<evidence type="ECO:0000256" key="1">
    <source>
        <dbReference type="ARBA" id="ARBA00022729"/>
    </source>
</evidence>
<protein>
    <submittedName>
        <fullName evidence="3">Uncharacterized protein</fullName>
    </submittedName>
</protein>
<dbReference type="SMART" id="SM00708">
    <property type="entry name" value="PhBP"/>
    <property type="match status" value="1"/>
</dbReference>
<dbReference type="InterPro" id="IPR036728">
    <property type="entry name" value="PBP_GOBP_sf"/>
</dbReference>
<keyword evidence="1 2" id="KW-0732">Signal</keyword>
<sequence length="139" mass="16814">MMIFKILLVIAVTYSFVYAYESKKSTKEIFDHWRRLSEKDHPECIKAWNVSEEDLDRYFRLYEFPDKRNFKCFMDCLYKGFNLINKDGTINRDELVKGFEKVSNEMIEYCNARIVTKTDDCERIHEFADCLVHYGHVYF</sequence>
<dbReference type="Gene3D" id="1.10.238.20">
    <property type="entry name" value="Pheromone/general odorant binding protein domain"/>
    <property type="match status" value="1"/>
</dbReference>
<dbReference type="AlphaFoldDB" id="A0AAN7V083"/>
<dbReference type="GO" id="GO:0005549">
    <property type="term" value="F:odorant binding"/>
    <property type="evidence" value="ECO:0007669"/>
    <property type="project" value="InterPro"/>
</dbReference>
<dbReference type="EMBL" id="JAVRBK010000008">
    <property type="protein sequence ID" value="KAK5640225.1"/>
    <property type="molecule type" value="Genomic_DNA"/>
</dbReference>
<feature type="signal peptide" evidence="2">
    <location>
        <begin position="1"/>
        <end position="19"/>
    </location>
</feature>
<dbReference type="GO" id="GO:0005615">
    <property type="term" value="C:extracellular space"/>
    <property type="evidence" value="ECO:0007669"/>
    <property type="project" value="TreeGrafter"/>
</dbReference>
<proteinExistence type="predicted"/>
<name>A0AAN7V083_9COLE</name>
<dbReference type="Proteomes" id="UP001329430">
    <property type="component" value="Chromosome 8"/>
</dbReference>
<evidence type="ECO:0000313" key="3">
    <source>
        <dbReference type="EMBL" id="KAK5640225.1"/>
    </source>
</evidence>
<dbReference type="CDD" id="cd23992">
    <property type="entry name" value="PBP_GOBP"/>
    <property type="match status" value="1"/>
</dbReference>